<accession>A0A075FXH8</accession>
<evidence type="ECO:0000313" key="1">
    <source>
        <dbReference type="EMBL" id="AIE94327.1"/>
    </source>
</evidence>
<reference evidence="1" key="1">
    <citation type="journal article" date="2014" name="Genome Biol. Evol.">
        <title>Pangenome evidence for extensive interdomain horizontal transfer affecting lineage core and shell genes in uncultured planktonic thaumarchaeota and euryarchaeota.</title>
        <authorList>
            <person name="Deschamps P."/>
            <person name="Zivanovic Y."/>
            <person name="Moreira D."/>
            <person name="Rodriguez-Valera F."/>
            <person name="Lopez-Garcia P."/>
        </authorList>
    </citation>
    <scope>NUCLEOTIDE SEQUENCE</scope>
</reference>
<organism evidence="1">
    <name type="scientific">uncultured marine group II/III euryarchaeote AD1000_45_F09</name>
    <dbReference type="NCBI Taxonomy" id="1457776"/>
    <lineage>
        <taxon>Archaea</taxon>
        <taxon>Methanobacteriati</taxon>
        <taxon>Methanobacteriota</taxon>
        <taxon>environmental samples</taxon>
    </lineage>
</organism>
<dbReference type="EMBL" id="KF900420">
    <property type="protein sequence ID" value="AIE94327.1"/>
    <property type="molecule type" value="Genomic_DNA"/>
</dbReference>
<dbReference type="AlphaFoldDB" id="A0A075FXH8"/>
<sequence length="96" mass="10379">METVECTADETDAVHSNSRLVCCSGLRCVPRGVTAAFTAWLRRLTHPGTSVELWGSPLSHSFRSSGDLTQSGHLFCSSDHTVLVGHTGLRQVVTRP</sequence>
<protein>
    <submittedName>
        <fullName evidence="1">Uncharacterized protein</fullName>
    </submittedName>
</protein>
<name>A0A075FXH8_9EURY</name>
<proteinExistence type="predicted"/>